<dbReference type="EnsemblMetazoa" id="CLYHEMT023788.1">
    <property type="protein sequence ID" value="CLYHEMP023788.1"/>
    <property type="gene ID" value="CLYHEMG023788"/>
</dbReference>
<reference evidence="1" key="1">
    <citation type="submission" date="2021-01" db="UniProtKB">
        <authorList>
            <consortium name="EnsemblMetazoa"/>
        </authorList>
    </citation>
    <scope>IDENTIFICATION</scope>
</reference>
<dbReference type="AlphaFoldDB" id="A0A7M5XKT5"/>
<evidence type="ECO:0000313" key="1">
    <source>
        <dbReference type="EnsemblMetazoa" id="CLYHEMP023788.1"/>
    </source>
</evidence>
<accession>A0A7M5XKT5</accession>
<sequence length="286" mass="33453">MNQHCQFKHKKLLMSTMSLNAVELPSLSRARKISTEADIVVSFVKSRTTCSFEKKFYLKRNSDIVEQRMCYNTRFEVSNKKEFLKVLKLVADVDTDFAEKFLDRGCVNEAACSSFVRSSLLNNVIIAEDNGRIKRNFSLKSVSYDAFCNKYTDADNKSDGKIAVIKNIVSRKKEETKIGDLYFEYTSEDNKNISFYVIMQCFEKTTSLKQNTKQRMKKVFLQCTQEIKKYNVQMAIKGSMGHENQLQELLFLDITNWKILNYKFKSSKDEAFYKQIRRRNRTLTEV</sequence>
<evidence type="ECO:0000313" key="2">
    <source>
        <dbReference type="Proteomes" id="UP000594262"/>
    </source>
</evidence>
<keyword evidence="2" id="KW-1185">Reference proteome</keyword>
<organism evidence="1 2">
    <name type="scientific">Clytia hemisphaerica</name>
    <dbReference type="NCBI Taxonomy" id="252671"/>
    <lineage>
        <taxon>Eukaryota</taxon>
        <taxon>Metazoa</taxon>
        <taxon>Cnidaria</taxon>
        <taxon>Hydrozoa</taxon>
        <taxon>Hydroidolina</taxon>
        <taxon>Leptothecata</taxon>
        <taxon>Obeliida</taxon>
        <taxon>Clytiidae</taxon>
        <taxon>Clytia</taxon>
    </lineage>
</organism>
<protein>
    <submittedName>
        <fullName evidence="1">Uncharacterized protein</fullName>
    </submittedName>
</protein>
<dbReference type="Proteomes" id="UP000594262">
    <property type="component" value="Unplaced"/>
</dbReference>
<proteinExistence type="predicted"/>
<name>A0A7M5XKT5_9CNID</name>